<name>A0A369CKV0_9GAMM</name>
<dbReference type="AlphaFoldDB" id="A0A369CKV0"/>
<evidence type="ECO:0008006" key="3">
    <source>
        <dbReference type="Google" id="ProtNLM"/>
    </source>
</evidence>
<dbReference type="Proteomes" id="UP000252707">
    <property type="component" value="Unassembled WGS sequence"/>
</dbReference>
<accession>A0A369CKV0</accession>
<dbReference type="SUPFAM" id="SSF55073">
    <property type="entry name" value="Nucleotide cyclase"/>
    <property type="match status" value="1"/>
</dbReference>
<sequence length="759" mass="86218">MWWQPPRQPAFCLFRPRMPFFPLASFQRGIDNIRIDVSLSPLFTQLARSLAASLLSQQAASVRKQIRVAGAVRHDLEAFRESYASMLEAAIHRARVEEQHNLLALMQLAVIKFVTELVILELGQFIHELKVSLSGTRPEQVEKSTQLYDRVVWLTKNQARIRYTVTRMMLQQLYKVEKGGLGELQAALLGGRRVVPASVFTNPLLQAGAPISDEILLKHYVLIGNRVDDRNSLAALRGLMRRAFADLHTSDCQPCPVTYVGSDGLEPIPPVELVAEDVEVPGWWEAPENMDILLNRERYQEYATQLRQRGRAGEHGVLPQVEAHLRFQRAQLDNIEILLRETGLKYDVLANHELRTLYNDFSEWVNPQLLYQYLVGGRQARNVLQKIRVLVREGEPGLLMRRLEDAARRVRRQARRKSPVRVLHYLKELAAYQRDLHQYDVVQEAMKGINLLEEPNDLRLSRGNNRLYEFTTLDEEPGARHVIRTHTVLKADVRGSTRVTAELLRHGLNPASHFDSNFFAPIRELLDPFGAAKVFIEGDAVILAIFESEGDAGNWLSVARACGLAQSMLQVVAMHNRKNRTHRLPLLEFGIGIAYAPEPPAFLYDGEQPIMISSAIGRADRLSSCAWGLRAHYPGGGVPRNPVAVFEIDEQALSEPQFGGKGERYARYNINGIALDEAAFEKLRSEIDLKRVTLDVYGSGKPAVFYLGRYPQTTGVLRRLAVREGRVRSLREPERETGRFYYEVVTNPKLLELLDSFFY</sequence>
<evidence type="ECO:0000313" key="1">
    <source>
        <dbReference type="EMBL" id="RCX33057.1"/>
    </source>
</evidence>
<reference evidence="1 2" key="1">
    <citation type="submission" date="2018-07" db="EMBL/GenBank/DDBJ databases">
        <title>Genomic Encyclopedia of Type Strains, Phase IV (KMG-IV): sequencing the most valuable type-strain genomes for metagenomic binning, comparative biology and taxonomic classification.</title>
        <authorList>
            <person name="Goeker M."/>
        </authorList>
    </citation>
    <scope>NUCLEOTIDE SEQUENCE [LARGE SCALE GENOMIC DNA]</scope>
    <source>
        <strain evidence="1 2">DSM 26407</strain>
    </source>
</reference>
<dbReference type="EMBL" id="QPJY01000001">
    <property type="protein sequence ID" value="RCX33057.1"/>
    <property type="molecule type" value="Genomic_DNA"/>
</dbReference>
<organism evidence="1 2">
    <name type="scientific">Thioalbus denitrificans</name>
    <dbReference type="NCBI Taxonomy" id="547122"/>
    <lineage>
        <taxon>Bacteria</taxon>
        <taxon>Pseudomonadati</taxon>
        <taxon>Pseudomonadota</taxon>
        <taxon>Gammaproteobacteria</taxon>
        <taxon>Chromatiales</taxon>
        <taxon>Ectothiorhodospiraceae</taxon>
        <taxon>Thioalbus</taxon>
    </lineage>
</organism>
<gene>
    <name evidence="1" type="ORF">DFQ59_101356</name>
</gene>
<protein>
    <recommendedName>
        <fullName evidence="3">Guanylate cyclase domain-containing protein</fullName>
    </recommendedName>
</protein>
<comment type="caution">
    <text evidence="1">The sequence shown here is derived from an EMBL/GenBank/DDBJ whole genome shotgun (WGS) entry which is preliminary data.</text>
</comment>
<keyword evidence="2" id="KW-1185">Reference proteome</keyword>
<dbReference type="InterPro" id="IPR029787">
    <property type="entry name" value="Nucleotide_cyclase"/>
</dbReference>
<evidence type="ECO:0000313" key="2">
    <source>
        <dbReference type="Proteomes" id="UP000252707"/>
    </source>
</evidence>
<proteinExistence type="predicted"/>
<dbReference type="Gene3D" id="3.30.70.1230">
    <property type="entry name" value="Nucleotide cyclase"/>
    <property type="match status" value="1"/>
</dbReference>